<reference evidence="3 4" key="1">
    <citation type="submission" date="2019-01" db="EMBL/GenBank/DDBJ databases">
        <title>Draft genome sequence of Psathyrella aberdarensis IHI B618.</title>
        <authorList>
            <person name="Buettner E."/>
            <person name="Kellner H."/>
        </authorList>
    </citation>
    <scope>NUCLEOTIDE SEQUENCE [LARGE SCALE GENOMIC DNA]</scope>
    <source>
        <strain evidence="3 4">IHI B618</strain>
    </source>
</reference>
<gene>
    <name evidence="3" type="ORF">EST38_g2767</name>
</gene>
<keyword evidence="4" id="KW-1185">Reference proteome</keyword>
<evidence type="ECO:0000256" key="1">
    <source>
        <dbReference type="SAM" id="MobiDB-lite"/>
    </source>
</evidence>
<protein>
    <submittedName>
        <fullName evidence="3">Uncharacterized protein</fullName>
    </submittedName>
</protein>
<evidence type="ECO:0000256" key="2">
    <source>
        <dbReference type="SAM" id="Phobius"/>
    </source>
</evidence>
<feature type="compositionally biased region" description="Low complexity" evidence="1">
    <location>
        <begin position="1"/>
        <end position="17"/>
    </location>
</feature>
<evidence type="ECO:0000313" key="4">
    <source>
        <dbReference type="Proteomes" id="UP000290288"/>
    </source>
</evidence>
<feature type="transmembrane region" description="Helical" evidence="2">
    <location>
        <begin position="168"/>
        <end position="185"/>
    </location>
</feature>
<dbReference type="OrthoDB" id="3025809at2759"/>
<keyword evidence="2" id="KW-0812">Transmembrane</keyword>
<dbReference type="Proteomes" id="UP000290288">
    <property type="component" value="Unassembled WGS sequence"/>
</dbReference>
<dbReference type="EMBL" id="SDEE01000052">
    <property type="protein sequence ID" value="RXW23077.1"/>
    <property type="molecule type" value="Genomic_DNA"/>
</dbReference>
<name>A0A4Q2DS49_9AGAR</name>
<feature type="region of interest" description="Disordered" evidence="1">
    <location>
        <begin position="1"/>
        <end position="27"/>
    </location>
</feature>
<comment type="caution">
    <text evidence="3">The sequence shown here is derived from an EMBL/GenBank/DDBJ whole genome shotgun (WGS) entry which is preliminary data.</text>
</comment>
<organism evidence="3 4">
    <name type="scientific">Candolleomyces aberdarensis</name>
    <dbReference type="NCBI Taxonomy" id="2316362"/>
    <lineage>
        <taxon>Eukaryota</taxon>
        <taxon>Fungi</taxon>
        <taxon>Dikarya</taxon>
        <taxon>Basidiomycota</taxon>
        <taxon>Agaricomycotina</taxon>
        <taxon>Agaricomycetes</taxon>
        <taxon>Agaricomycetidae</taxon>
        <taxon>Agaricales</taxon>
        <taxon>Agaricineae</taxon>
        <taxon>Psathyrellaceae</taxon>
        <taxon>Candolleomyces</taxon>
    </lineage>
</organism>
<accession>A0A4Q2DS49</accession>
<dbReference type="AlphaFoldDB" id="A0A4Q2DS49"/>
<sequence>MSTTTVETMTRPTYTTTSRGADPHSNRGASLSIKDLLINDLTGGAASGSTDDGFYSADLFDSVDEEAFIQAQRDAFSAINDAALARAIQESELLAAKKAAEENRRRMVDASATGRASRASSSAATYTPPANVGPIVIASIFLAIISLSAPSCEIIISIPIAIPFGFHFNVDFFTLIIIHLCFSPFSY</sequence>
<keyword evidence="2" id="KW-0472">Membrane</keyword>
<evidence type="ECO:0000313" key="3">
    <source>
        <dbReference type="EMBL" id="RXW23077.1"/>
    </source>
</evidence>
<keyword evidence="2" id="KW-1133">Transmembrane helix</keyword>
<proteinExistence type="predicted"/>